<dbReference type="Gene3D" id="3.30.1490.190">
    <property type="match status" value="1"/>
</dbReference>
<dbReference type="InterPro" id="IPR043135">
    <property type="entry name" value="Fur_C"/>
</dbReference>
<dbReference type="PANTHER" id="PTHR33202:SF7">
    <property type="entry name" value="FERRIC UPTAKE REGULATION PROTEIN"/>
    <property type="match status" value="1"/>
</dbReference>
<evidence type="ECO:0000256" key="5">
    <source>
        <dbReference type="ARBA" id="ARBA00023125"/>
    </source>
</evidence>
<dbReference type="Gene3D" id="1.10.10.10">
    <property type="entry name" value="Winged helix-like DNA-binding domain superfamily/Winged helix DNA-binding domain"/>
    <property type="match status" value="1"/>
</dbReference>
<comment type="similarity">
    <text evidence="1">Belongs to the Fur family.</text>
</comment>
<keyword evidence="3 7" id="KW-0862">Zinc</keyword>
<feature type="binding site" evidence="8">
    <location>
        <position position="116"/>
    </location>
    <ligand>
        <name>Fe cation</name>
        <dbReference type="ChEBI" id="CHEBI:24875"/>
    </ligand>
</feature>
<keyword evidence="10" id="KW-1185">Reference proteome</keyword>
<dbReference type="EMBL" id="JACOPO010000002">
    <property type="protein sequence ID" value="MBC5721924.1"/>
    <property type="molecule type" value="Genomic_DNA"/>
</dbReference>
<keyword evidence="4" id="KW-0805">Transcription regulation</keyword>
<keyword evidence="7" id="KW-0479">Metal-binding</keyword>
<dbReference type="PANTHER" id="PTHR33202">
    <property type="entry name" value="ZINC UPTAKE REGULATION PROTEIN"/>
    <property type="match status" value="1"/>
</dbReference>
<proteinExistence type="inferred from homology"/>
<accession>A0A8J6J0Y6</accession>
<dbReference type="InterPro" id="IPR036390">
    <property type="entry name" value="WH_DNA-bd_sf"/>
</dbReference>
<comment type="cofactor">
    <cofactor evidence="8">
        <name>Mn(2+)</name>
        <dbReference type="ChEBI" id="CHEBI:29035"/>
    </cofactor>
    <cofactor evidence="8">
        <name>Fe(2+)</name>
        <dbReference type="ChEBI" id="CHEBI:29033"/>
    </cofactor>
    <text evidence="8">Binds 1 Mn(2+) or Fe(2+) ion per subunit.</text>
</comment>
<keyword evidence="5" id="KW-0238">DNA-binding</keyword>
<dbReference type="GO" id="GO:0000976">
    <property type="term" value="F:transcription cis-regulatory region binding"/>
    <property type="evidence" value="ECO:0007669"/>
    <property type="project" value="TreeGrafter"/>
</dbReference>
<feature type="binding site" evidence="7">
    <location>
        <position position="124"/>
    </location>
    <ligand>
        <name>Zn(2+)</name>
        <dbReference type="ChEBI" id="CHEBI:29105"/>
    </ligand>
</feature>
<evidence type="ECO:0000256" key="1">
    <source>
        <dbReference type="ARBA" id="ARBA00007957"/>
    </source>
</evidence>
<feature type="binding site" evidence="7">
    <location>
        <position position="83"/>
    </location>
    <ligand>
        <name>Zn(2+)</name>
        <dbReference type="ChEBI" id="CHEBI:29105"/>
    </ligand>
</feature>
<evidence type="ECO:0000256" key="3">
    <source>
        <dbReference type="ARBA" id="ARBA00022833"/>
    </source>
</evidence>
<evidence type="ECO:0000256" key="7">
    <source>
        <dbReference type="PIRSR" id="PIRSR602481-1"/>
    </source>
</evidence>
<dbReference type="InterPro" id="IPR002481">
    <property type="entry name" value="FUR"/>
</dbReference>
<dbReference type="GO" id="GO:1900376">
    <property type="term" value="P:regulation of secondary metabolite biosynthetic process"/>
    <property type="evidence" value="ECO:0007669"/>
    <property type="project" value="TreeGrafter"/>
</dbReference>
<comment type="cofactor">
    <cofactor evidence="7">
        <name>Zn(2+)</name>
        <dbReference type="ChEBI" id="CHEBI:29105"/>
    </cofactor>
    <text evidence="7">Binds 1 zinc ion per subunit.</text>
</comment>
<protein>
    <submittedName>
        <fullName evidence="9">Transcriptional repressor</fullName>
    </submittedName>
</protein>
<organism evidence="9 10">
    <name type="scientific">Flintibacter hominis</name>
    <dbReference type="NCBI Taxonomy" id="2763048"/>
    <lineage>
        <taxon>Bacteria</taxon>
        <taxon>Bacillati</taxon>
        <taxon>Bacillota</taxon>
        <taxon>Clostridia</taxon>
        <taxon>Eubacteriales</taxon>
        <taxon>Flintibacter</taxon>
    </lineage>
</organism>
<comment type="caution">
    <text evidence="9">The sequence shown here is derived from an EMBL/GenBank/DDBJ whole genome shotgun (WGS) entry which is preliminary data.</text>
</comment>
<evidence type="ECO:0000313" key="10">
    <source>
        <dbReference type="Proteomes" id="UP000628736"/>
    </source>
</evidence>
<dbReference type="InterPro" id="IPR036388">
    <property type="entry name" value="WH-like_DNA-bd_sf"/>
</dbReference>
<keyword evidence="8" id="KW-0408">Iron</keyword>
<dbReference type="RefSeq" id="WP_147571050.1">
    <property type="nucleotide sequence ID" value="NZ_JACOPO010000002.1"/>
</dbReference>
<dbReference type="GO" id="GO:0045892">
    <property type="term" value="P:negative regulation of DNA-templated transcription"/>
    <property type="evidence" value="ECO:0007669"/>
    <property type="project" value="TreeGrafter"/>
</dbReference>
<gene>
    <name evidence="9" type="ORF">H8S11_03705</name>
</gene>
<dbReference type="Pfam" id="PF01475">
    <property type="entry name" value="FUR"/>
    <property type="match status" value="1"/>
</dbReference>
<evidence type="ECO:0000256" key="6">
    <source>
        <dbReference type="ARBA" id="ARBA00023163"/>
    </source>
</evidence>
<dbReference type="AlphaFoldDB" id="A0A8J6J0Y6"/>
<reference evidence="9" key="1">
    <citation type="submission" date="2020-08" db="EMBL/GenBank/DDBJ databases">
        <title>Genome public.</title>
        <authorList>
            <person name="Liu C."/>
            <person name="Sun Q."/>
        </authorList>
    </citation>
    <scope>NUCLEOTIDE SEQUENCE</scope>
    <source>
        <strain evidence="9">NSJ-23</strain>
    </source>
</reference>
<feature type="binding site" evidence="7">
    <location>
        <position position="127"/>
    </location>
    <ligand>
        <name>Zn(2+)</name>
        <dbReference type="ChEBI" id="CHEBI:29105"/>
    </ligand>
</feature>
<dbReference type="Proteomes" id="UP000628736">
    <property type="component" value="Unassembled WGS sequence"/>
</dbReference>
<keyword evidence="6" id="KW-0804">Transcription</keyword>
<dbReference type="GO" id="GO:0008270">
    <property type="term" value="F:zinc ion binding"/>
    <property type="evidence" value="ECO:0007669"/>
    <property type="project" value="TreeGrafter"/>
</dbReference>
<keyword evidence="2" id="KW-0678">Repressor</keyword>
<name>A0A8J6J0Y6_9FIRM</name>
<evidence type="ECO:0000256" key="4">
    <source>
        <dbReference type="ARBA" id="ARBA00023015"/>
    </source>
</evidence>
<evidence type="ECO:0000313" key="9">
    <source>
        <dbReference type="EMBL" id="MBC5721924.1"/>
    </source>
</evidence>
<sequence>MERSIRYSKKREAILAAIQGTSCHPSAEWIYQQLKPSHPDLSLGTVYRNLIFFQERGDIRSVGVIQGQERFDAVVTPHSHFVCEYCGAVIDLPHLTLDSEMDHAVSQQYGLMVYRHELTLHGLCPDCIKQKKSKEETRS</sequence>
<evidence type="ECO:0000256" key="8">
    <source>
        <dbReference type="PIRSR" id="PIRSR602481-2"/>
    </source>
</evidence>
<evidence type="ECO:0000256" key="2">
    <source>
        <dbReference type="ARBA" id="ARBA00022491"/>
    </source>
</evidence>
<dbReference type="SUPFAM" id="SSF46785">
    <property type="entry name" value="Winged helix' DNA-binding domain"/>
    <property type="match status" value="1"/>
</dbReference>
<feature type="binding site" evidence="7">
    <location>
        <position position="86"/>
    </location>
    <ligand>
        <name>Zn(2+)</name>
        <dbReference type="ChEBI" id="CHEBI:29105"/>
    </ligand>
</feature>
<dbReference type="CDD" id="cd07153">
    <property type="entry name" value="Fur_like"/>
    <property type="match status" value="1"/>
</dbReference>
<dbReference type="GO" id="GO:0003700">
    <property type="term" value="F:DNA-binding transcription factor activity"/>
    <property type="evidence" value="ECO:0007669"/>
    <property type="project" value="InterPro"/>
</dbReference>